<dbReference type="EMBL" id="CP025570">
    <property type="protein sequence ID" value="AZZ38977.1"/>
    <property type="molecule type" value="Genomic_DNA"/>
</dbReference>
<evidence type="ECO:0000259" key="2">
    <source>
        <dbReference type="PROSITE" id="PS50035"/>
    </source>
</evidence>
<evidence type="ECO:0000313" key="4">
    <source>
        <dbReference type="Proteomes" id="UP000285875"/>
    </source>
</evidence>
<feature type="domain" description="PLD phosphodiesterase" evidence="2">
    <location>
        <begin position="158"/>
        <end position="185"/>
    </location>
</feature>
<dbReference type="InterPro" id="IPR001736">
    <property type="entry name" value="PLipase_D/transphosphatidylase"/>
</dbReference>
<keyword evidence="1" id="KW-1133">Transmembrane helix</keyword>
<keyword evidence="1" id="KW-0812">Transmembrane</keyword>
<evidence type="ECO:0000256" key="1">
    <source>
        <dbReference type="SAM" id="Phobius"/>
    </source>
</evidence>
<dbReference type="Pfam" id="PF13091">
    <property type="entry name" value="PLDc_2"/>
    <property type="match status" value="2"/>
</dbReference>
<accession>A0A3Q9UJH8</accession>
<dbReference type="RefSeq" id="WP_097798476.1">
    <property type="nucleotide sequence ID" value="NZ_CP025570.1"/>
</dbReference>
<dbReference type="CDD" id="cd09110">
    <property type="entry name" value="PLDc_CLS_1"/>
    <property type="match status" value="1"/>
</dbReference>
<dbReference type="AlphaFoldDB" id="A0A3Q9UJH8"/>
<feature type="transmembrane region" description="Helical" evidence="1">
    <location>
        <begin position="20"/>
        <end position="39"/>
    </location>
</feature>
<organism evidence="3 4">
    <name type="scientific">Acidipropionibacterium jensenii</name>
    <dbReference type="NCBI Taxonomy" id="1749"/>
    <lineage>
        <taxon>Bacteria</taxon>
        <taxon>Bacillati</taxon>
        <taxon>Actinomycetota</taxon>
        <taxon>Actinomycetes</taxon>
        <taxon>Propionibacteriales</taxon>
        <taxon>Propionibacteriaceae</taxon>
        <taxon>Acidipropionibacterium</taxon>
    </lineage>
</organism>
<name>A0A3Q9UJH8_9ACTN</name>
<proteinExistence type="predicted"/>
<dbReference type="PANTHER" id="PTHR21248">
    <property type="entry name" value="CARDIOLIPIN SYNTHASE"/>
    <property type="match status" value="1"/>
</dbReference>
<dbReference type="GO" id="GO:0030572">
    <property type="term" value="F:phosphatidyltransferase activity"/>
    <property type="evidence" value="ECO:0007669"/>
    <property type="project" value="UniProtKB-ARBA"/>
</dbReference>
<reference evidence="4" key="1">
    <citation type="submission" date="2017-12" db="EMBL/GenBank/DDBJ databases">
        <title>Whole genome sequencing of Acidipropionibacterium jensenii strains JS279 and JS280.</title>
        <authorList>
            <person name="Deptula P."/>
            <person name="Laine P."/>
            <person name="Smolander O.-P."/>
            <person name="Paulin L."/>
            <person name="Auvinen P."/>
            <person name="Varmanen P."/>
        </authorList>
    </citation>
    <scope>NUCLEOTIDE SEQUENCE [LARGE SCALE GENOMIC DNA]</scope>
    <source>
        <strain evidence="4">JS280</strain>
    </source>
</reference>
<dbReference type="SUPFAM" id="SSF56024">
    <property type="entry name" value="Phospholipase D/nuclease"/>
    <property type="match status" value="2"/>
</dbReference>
<sequence>MALSPRHPGRLRRVAHWMSGGLLAAQLAAAGALVTFTAIKRRSRRPYRFPTAPAEPVSAGRDQVSVFTFGRDLYSQMLADIAAATSTIHFETFIWKSDEVGRQFRQALVDAAARGVKVYAIWDEFANLVVDPRFFHGLTGVHVRPHPLLTLGLPSVRNLGRDHRKLLIVDSRIGYVGGYNIGKTYADRWRDTHARIVGPAVADLENAFVDKWNLRPYASLPSRRRPERLSGPISRSWDTTIEVRRNVPRMAMYPIRNMYLEAIDRASKRIWMTQAYFIPDDDMMAALRSACARGVDVRIIIPAESNHVVADWLSRGYYERLLSCGVHLLLYQGAMVHAKTCTIDGAWTTIGTANIDRLSLQGNYEINISVVGAQVARAMEEIFEIDSRNCTEMDLDRWRRRSVFAKFTEMLLAPWRPLF</sequence>
<evidence type="ECO:0000313" key="3">
    <source>
        <dbReference type="EMBL" id="AZZ38977.1"/>
    </source>
</evidence>
<dbReference type="PANTHER" id="PTHR21248:SF22">
    <property type="entry name" value="PHOSPHOLIPASE D"/>
    <property type="match status" value="1"/>
</dbReference>
<dbReference type="CDD" id="cd09112">
    <property type="entry name" value="PLDc_CLS_2"/>
    <property type="match status" value="1"/>
</dbReference>
<dbReference type="PROSITE" id="PS50035">
    <property type="entry name" value="PLD"/>
    <property type="match status" value="2"/>
</dbReference>
<dbReference type="KEGG" id="aji:C0Z10_03515"/>
<dbReference type="Proteomes" id="UP000285875">
    <property type="component" value="Chromosome"/>
</dbReference>
<keyword evidence="1" id="KW-0472">Membrane</keyword>
<dbReference type="Gene3D" id="3.30.870.10">
    <property type="entry name" value="Endonuclease Chain A"/>
    <property type="match status" value="2"/>
</dbReference>
<protein>
    <submittedName>
        <fullName evidence="3">Cardiolipin synthase B</fullName>
    </submittedName>
</protein>
<dbReference type="InterPro" id="IPR025202">
    <property type="entry name" value="PLD-like_dom"/>
</dbReference>
<feature type="domain" description="PLD phosphodiesterase" evidence="2">
    <location>
        <begin position="332"/>
        <end position="359"/>
    </location>
</feature>
<dbReference type="SMART" id="SM00155">
    <property type="entry name" value="PLDc"/>
    <property type="match status" value="2"/>
</dbReference>
<gene>
    <name evidence="3" type="ORF">C0Z10_03515</name>
</gene>
<dbReference type="GO" id="GO:0032049">
    <property type="term" value="P:cardiolipin biosynthetic process"/>
    <property type="evidence" value="ECO:0007669"/>
    <property type="project" value="UniProtKB-ARBA"/>
</dbReference>